<evidence type="ECO:0000256" key="5">
    <source>
        <dbReference type="ARBA" id="ARBA00022692"/>
    </source>
</evidence>
<feature type="domain" description="GspD-like N0" evidence="15">
    <location>
        <begin position="90"/>
        <end position="160"/>
    </location>
</feature>
<sequence length="773" mass="79624">MRRTVVLTVFLASSLVLGGCQTPPPPPLAPLPAGPASGDDGTASPRINGDVIVRKPSPTVMEVSEGTRSTPRQPGFSSFEAAGGDGDVVLDFADTDVRAVVQQVLGQILKVDYAIDPAVHGTVSFKSAKPIARQAVLPTLEALLGQSGALLVRNGDLYRVIPAGQSYPAIGGEASSGTEIVSLRYTSAADLAKVLAPVVGQGNAGQGNGAPGAAGQQASRIIADPTHNALLITGDSAARTTIRSLIRSFDIDALAGRSYALFPVPAPEEPRRVAAQLREVFQTEGDGGLAGVVRIIPMDAADAVLVVAPEPRFIEDARRLFRLLDQTRETTARNWHVYYVQNGESSDLAHVLQQAFTPNNVTEQGSAASKGQKAVAPGQGLAQLNSGGSGSSGSNTSSNSSSGSSGFGSSGTSGTSGASGGGTGAGATGSGMSVGGGAASAATQSLSSNAEGGGDGSASADRIRIIANHVNNAILIYATPEEQSTIEAMLRRIDILPLQVRIDAAIAEVTLTDDLQYGTQFYLKHGGVNGLLTTASTSSTSLSGTYPGFVLTAKSGSAELVLSALSSVTNVRILSSPQIMVLDNQPARLLVGNLVPYLKETSQSTLTSTSSVVSSIDYRETGIILDVVPRVNKGGLVTLDLSQEVSAVQSTSSGNIESPTFTDRAVRSRIVVQDGQTVGLAGLISDTDSQENSGLPFLKDIPGLGFLFSTQTNSRTRTELLVLITPHVIEDQRAARALTEEMRRNLPDAALAPQQLGVQAPSGSSNPNASLLE</sequence>
<dbReference type="Pfam" id="PF00263">
    <property type="entry name" value="Secretin"/>
    <property type="match status" value="1"/>
</dbReference>
<dbReference type="InterPro" id="IPR050810">
    <property type="entry name" value="Bact_Secretion_Sys_Channel"/>
</dbReference>
<dbReference type="Gene3D" id="3.30.1370.120">
    <property type="match status" value="2"/>
</dbReference>
<comment type="subcellular location">
    <subcellularLocation>
        <location evidence="1 10">Cell outer membrane</location>
    </subcellularLocation>
</comment>
<keyword evidence="4" id="KW-1134">Transmembrane beta strand</keyword>
<keyword evidence="5" id="KW-0812">Transmembrane</keyword>
<evidence type="ECO:0000256" key="3">
    <source>
        <dbReference type="ARBA" id="ARBA00022448"/>
    </source>
</evidence>
<reference evidence="17" key="1">
    <citation type="submission" date="2017-12" db="EMBL/GenBank/DDBJ databases">
        <title>Draft genome sequence of Telmatospirillum siberiense 26-4b1T, an acidotolerant peatland alphaproteobacterium potentially involved in sulfur cycling.</title>
        <authorList>
            <person name="Hausmann B."/>
            <person name="Pjevac P."/>
            <person name="Schreck K."/>
            <person name="Herbold C.W."/>
            <person name="Daims H."/>
            <person name="Wagner M."/>
            <person name="Pester M."/>
            <person name="Loy A."/>
        </authorList>
    </citation>
    <scope>NUCLEOTIDE SEQUENCE [LARGE SCALE GENOMIC DNA]</scope>
    <source>
        <strain evidence="17">26-4b1</strain>
    </source>
</reference>
<keyword evidence="7" id="KW-0653">Protein transport</keyword>
<dbReference type="InterPro" id="IPR004846">
    <property type="entry name" value="T2SS/T3SS_dom"/>
</dbReference>
<name>A0A2N3PQB0_9PROT</name>
<organism evidence="16 17">
    <name type="scientific">Telmatospirillum siberiense</name>
    <dbReference type="NCBI Taxonomy" id="382514"/>
    <lineage>
        <taxon>Bacteria</taxon>
        <taxon>Pseudomonadati</taxon>
        <taxon>Pseudomonadota</taxon>
        <taxon>Alphaproteobacteria</taxon>
        <taxon>Rhodospirillales</taxon>
        <taxon>Rhodospirillaceae</taxon>
        <taxon>Telmatospirillum</taxon>
    </lineage>
</organism>
<feature type="domain" description="NolW-like" evidence="14">
    <location>
        <begin position="178"/>
        <end position="252"/>
    </location>
</feature>
<dbReference type="Gene3D" id="3.55.50.30">
    <property type="match status" value="1"/>
</dbReference>
<keyword evidence="3 10" id="KW-0813">Transport</keyword>
<feature type="compositionally biased region" description="Pro residues" evidence="11">
    <location>
        <begin position="22"/>
        <end position="33"/>
    </location>
</feature>
<dbReference type="AlphaFoldDB" id="A0A2N3PQB0"/>
<evidence type="ECO:0000313" key="17">
    <source>
        <dbReference type="Proteomes" id="UP000233293"/>
    </source>
</evidence>
<dbReference type="GO" id="GO:0009279">
    <property type="term" value="C:cell outer membrane"/>
    <property type="evidence" value="ECO:0007669"/>
    <property type="project" value="UniProtKB-SubCell"/>
</dbReference>
<dbReference type="GO" id="GO:0015628">
    <property type="term" value="P:protein secretion by the type II secretion system"/>
    <property type="evidence" value="ECO:0007669"/>
    <property type="project" value="InterPro"/>
</dbReference>
<feature type="compositionally biased region" description="Polar residues" evidence="11">
    <location>
        <begin position="761"/>
        <end position="773"/>
    </location>
</feature>
<dbReference type="NCBIfam" id="TIGR02517">
    <property type="entry name" value="type_II_gspD"/>
    <property type="match status" value="1"/>
</dbReference>
<feature type="region of interest" description="Disordered" evidence="11">
    <location>
        <begin position="751"/>
        <end position="773"/>
    </location>
</feature>
<dbReference type="InterPro" id="IPR005644">
    <property type="entry name" value="NolW-like"/>
</dbReference>
<feature type="region of interest" description="Disordered" evidence="11">
    <location>
        <begin position="362"/>
        <end position="425"/>
    </location>
</feature>
<evidence type="ECO:0000259" key="14">
    <source>
        <dbReference type="Pfam" id="PF03958"/>
    </source>
</evidence>
<feature type="chain" id="PRO_5014729787" evidence="12">
    <location>
        <begin position="19"/>
        <end position="773"/>
    </location>
</feature>
<feature type="region of interest" description="Disordered" evidence="11">
    <location>
        <begin position="21"/>
        <end position="46"/>
    </location>
</feature>
<keyword evidence="6 12" id="KW-0732">Signal</keyword>
<keyword evidence="17" id="KW-1185">Reference proteome</keyword>
<dbReference type="PANTHER" id="PTHR30332:SF25">
    <property type="entry name" value="SECRETIN XPSD"/>
    <property type="match status" value="1"/>
</dbReference>
<evidence type="ECO:0000256" key="10">
    <source>
        <dbReference type="RuleBase" id="RU004004"/>
    </source>
</evidence>
<feature type="domain" description="NolW-like" evidence="14">
    <location>
        <begin position="337"/>
        <end position="498"/>
    </location>
</feature>
<dbReference type="Proteomes" id="UP000233293">
    <property type="component" value="Unassembled WGS sequence"/>
</dbReference>
<dbReference type="InterPro" id="IPR013356">
    <property type="entry name" value="T2SS_GspD"/>
</dbReference>
<evidence type="ECO:0000256" key="8">
    <source>
        <dbReference type="ARBA" id="ARBA00023136"/>
    </source>
</evidence>
<protein>
    <submittedName>
        <fullName evidence="16">Type II secretion system protein GspD</fullName>
    </submittedName>
</protein>
<dbReference type="EMBL" id="PIUM01000029">
    <property type="protein sequence ID" value="PKU22589.1"/>
    <property type="molecule type" value="Genomic_DNA"/>
</dbReference>
<dbReference type="Pfam" id="PF21305">
    <property type="entry name" value="type_II_gspD_N0"/>
    <property type="match status" value="1"/>
</dbReference>
<evidence type="ECO:0000259" key="13">
    <source>
        <dbReference type="Pfam" id="PF00263"/>
    </source>
</evidence>
<accession>A0A2N3PQB0</accession>
<comment type="similarity">
    <text evidence="2">Belongs to the bacterial secretin family. GSP D subfamily.</text>
</comment>
<dbReference type="PANTHER" id="PTHR30332">
    <property type="entry name" value="PROBABLE GENERAL SECRETION PATHWAY PROTEIN D"/>
    <property type="match status" value="1"/>
</dbReference>
<evidence type="ECO:0000256" key="11">
    <source>
        <dbReference type="SAM" id="MobiDB-lite"/>
    </source>
</evidence>
<feature type="compositionally biased region" description="Low complexity" evidence="11">
    <location>
        <begin position="378"/>
        <end position="404"/>
    </location>
</feature>
<evidence type="ECO:0000256" key="6">
    <source>
        <dbReference type="ARBA" id="ARBA00022729"/>
    </source>
</evidence>
<feature type="signal peptide" evidence="12">
    <location>
        <begin position="1"/>
        <end position="18"/>
    </location>
</feature>
<evidence type="ECO:0000256" key="12">
    <source>
        <dbReference type="SAM" id="SignalP"/>
    </source>
</evidence>
<evidence type="ECO:0000256" key="4">
    <source>
        <dbReference type="ARBA" id="ARBA00022452"/>
    </source>
</evidence>
<dbReference type="PRINTS" id="PR00811">
    <property type="entry name" value="BCTERIALGSPD"/>
</dbReference>
<dbReference type="OrthoDB" id="9775455at2"/>
<evidence type="ECO:0000256" key="1">
    <source>
        <dbReference type="ARBA" id="ARBA00004442"/>
    </source>
</evidence>
<gene>
    <name evidence="16" type="primary">gspD</name>
    <name evidence="16" type="ORF">CWS72_20570</name>
</gene>
<feature type="domain" description="Type II/III secretion system secretin-like" evidence="13">
    <location>
        <begin position="564"/>
        <end position="730"/>
    </location>
</feature>
<dbReference type="GO" id="GO:0015627">
    <property type="term" value="C:type II protein secretion system complex"/>
    <property type="evidence" value="ECO:0007669"/>
    <property type="project" value="InterPro"/>
</dbReference>
<dbReference type="InterPro" id="IPR038591">
    <property type="entry name" value="NolW-like_sf"/>
</dbReference>
<dbReference type="InterPro" id="IPR001775">
    <property type="entry name" value="GspD/PilQ"/>
</dbReference>
<evidence type="ECO:0000256" key="9">
    <source>
        <dbReference type="ARBA" id="ARBA00023237"/>
    </source>
</evidence>
<evidence type="ECO:0000259" key="15">
    <source>
        <dbReference type="Pfam" id="PF21305"/>
    </source>
</evidence>
<evidence type="ECO:0000256" key="7">
    <source>
        <dbReference type="ARBA" id="ARBA00022927"/>
    </source>
</evidence>
<dbReference type="RefSeq" id="WP_101252522.1">
    <property type="nucleotide sequence ID" value="NZ_PIUM01000029.1"/>
</dbReference>
<dbReference type="PROSITE" id="PS51257">
    <property type="entry name" value="PROKAR_LIPOPROTEIN"/>
    <property type="match status" value="1"/>
</dbReference>
<proteinExistence type="inferred from homology"/>
<comment type="caution">
    <text evidence="16">The sequence shown here is derived from an EMBL/GenBank/DDBJ whole genome shotgun (WGS) entry which is preliminary data.</text>
</comment>
<keyword evidence="9" id="KW-0998">Cell outer membrane</keyword>
<dbReference type="Pfam" id="PF03958">
    <property type="entry name" value="Secretin_N"/>
    <property type="match status" value="2"/>
</dbReference>
<evidence type="ECO:0000256" key="2">
    <source>
        <dbReference type="ARBA" id="ARBA00006980"/>
    </source>
</evidence>
<dbReference type="InterPro" id="IPR049371">
    <property type="entry name" value="GspD-like_N0"/>
</dbReference>
<evidence type="ECO:0000313" key="16">
    <source>
        <dbReference type="EMBL" id="PKU22589.1"/>
    </source>
</evidence>
<keyword evidence="8" id="KW-0472">Membrane</keyword>